<dbReference type="SFLD" id="SFLDS00003">
    <property type="entry name" value="Haloacid_Dehalogenase"/>
    <property type="match status" value="1"/>
</dbReference>
<dbReference type="InterPro" id="IPR006328">
    <property type="entry name" value="2-HAD"/>
</dbReference>
<dbReference type="InterPro" id="IPR023214">
    <property type="entry name" value="HAD_sf"/>
</dbReference>
<dbReference type="Pfam" id="PF00702">
    <property type="entry name" value="Hydrolase"/>
    <property type="match status" value="1"/>
</dbReference>
<dbReference type="SFLD" id="SFLDG01135">
    <property type="entry name" value="C1.5.6:_HAD__Beta-PGM__Phospha"/>
    <property type="match status" value="1"/>
</dbReference>
<dbReference type="PANTHER" id="PTHR43316:SF3">
    <property type="entry name" value="HALOACID DEHALOGENASE, TYPE II (AFU_ORTHOLOGUE AFUA_2G07750)-RELATED"/>
    <property type="match status" value="1"/>
</dbReference>
<comment type="function">
    <text evidence="3">Catalyzes the hydrolytic dehalogenation of small (S)-2-haloalkanoic acids to yield the corresponding (R)-2-hydroxyalkanoic acids.</text>
</comment>
<name>A0ABP3QTX2_9PROT</name>
<dbReference type="EMBL" id="BAAAFZ010000055">
    <property type="protein sequence ID" value="GAA0593527.1"/>
    <property type="molecule type" value="Genomic_DNA"/>
</dbReference>
<evidence type="ECO:0000256" key="1">
    <source>
        <dbReference type="ARBA" id="ARBA00008106"/>
    </source>
</evidence>
<dbReference type="InterPro" id="IPR036412">
    <property type="entry name" value="HAD-like_sf"/>
</dbReference>
<dbReference type="CDD" id="cd02588">
    <property type="entry name" value="HAD_L2-DEX"/>
    <property type="match status" value="1"/>
</dbReference>
<gene>
    <name evidence="4" type="ORF">GCM10009416_34870</name>
</gene>
<dbReference type="SUPFAM" id="SSF56784">
    <property type="entry name" value="HAD-like"/>
    <property type="match status" value="1"/>
</dbReference>
<comment type="catalytic activity">
    <reaction evidence="3">
        <text>an (S)-2-haloacid + H2O = a (2R)-2-hydroxycarboxylate + a halide anion + H(+)</text>
        <dbReference type="Rhea" id="RHEA:11192"/>
        <dbReference type="ChEBI" id="CHEBI:15377"/>
        <dbReference type="ChEBI" id="CHEBI:15378"/>
        <dbReference type="ChEBI" id="CHEBI:16042"/>
        <dbReference type="ChEBI" id="CHEBI:58314"/>
        <dbReference type="ChEBI" id="CHEBI:137405"/>
        <dbReference type="EC" id="3.8.1.2"/>
    </reaction>
</comment>
<sequence>MTASATRRRAPPKAAVFDAYGTLLDVHAAVGRHAARLGDKAQPLSALWRSKQLEATWILSACGAYEDFWAITDRALGHAMRVHGVSDAALRADLLSAYRELDAYPDAAPTLQALRAAGLGTAILSNGTPEMLASAVAAGGLGPLLDDVLSVHPLRRYKPDARVYALATERFACQPHEIAFVSSNAWDAYGAARFGFRVFWANRAGGPLEYWLDELAEAALPGLAALPQRLA</sequence>
<comment type="caution">
    <text evidence="4">The sequence shown here is derived from an EMBL/GenBank/DDBJ whole genome shotgun (WGS) entry which is preliminary data.</text>
</comment>
<reference evidence="5" key="1">
    <citation type="journal article" date="2019" name="Int. J. Syst. Evol. Microbiol.">
        <title>The Global Catalogue of Microorganisms (GCM) 10K type strain sequencing project: providing services to taxonomists for standard genome sequencing and annotation.</title>
        <authorList>
            <consortium name="The Broad Institute Genomics Platform"/>
            <consortium name="The Broad Institute Genome Sequencing Center for Infectious Disease"/>
            <person name="Wu L."/>
            <person name="Ma J."/>
        </authorList>
    </citation>
    <scope>NUCLEOTIDE SEQUENCE [LARGE SCALE GENOMIC DNA]</scope>
    <source>
        <strain evidence="5">JCM 9933</strain>
    </source>
</reference>
<dbReference type="SFLD" id="SFLDG01129">
    <property type="entry name" value="C1.5:_HAD__Beta-PGM__Phosphata"/>
    <property type="match status" value="1"/>
</dbReference>
<evidence type="ECO:0000313" key="4">
    <source>
        <dbReference type="EMBL" id="GAA0593527.1"/>
    </source>
</evidence>
<dbReference type="PANTHER" id="PTHR43316">
    <property type="entry name" value="HYDROLASE, HALOACID DELAHOGENASE-RELATED"/>
    <property type="match status" value="1"/>
</dbReference>
<accession>A0ABP3QTX2</accession>
<protein>
    <recommendedName>
        <fullName evidence="3">(S)-2-haloacid dehalogenase</fullName>
        <ecNumber evidence="3">3.8.1.2</ecNumber>
    </recommendedName>
    <alternativeName>
        <fullName evidence="3">2-haloalkanoic acid dehalogenase</fullName>
    </alternativeName>
    <alternativeName>
        <fullName evidence="3">Halocarboxylic acid halidohydrolase</fullName>
    </alternativeName>
    <alternativeName>
        <fullName evidence="3">L-2-haloacid dehalogenase</fullName>
    </alternativeName>
</protein>
<evidence type="ECO:0000256" key="3">
    <source>
        <dbReference type="RuleBase" id="RU368077"/>
    </source>
</evidence>
<dbReference type="Gene3D" id="1.10.150.240">
    <property type="entry name" value="Putative phosphatase, domain 2"/>
    <property type="match status" value="1"/>
</dbReference>
<dbReference type="InterPro" id="IPR051540">
    <property type="entry name" value="S-2-haloacid_dehalogenase"/>
</dbReference>
<dbReference type="EC" id="3.8.1.2" evidence="3"/>
<dbReference type="InterPro" id="IPR023198">
    <property type="entry name" value="PGP-like_dom2"/>
</dbReference>
<keyword evidence="2 3" id="KW-0378">Hydrolase</keyword>
<dbReference type="NCBIfam" id="TIGR01428">
    <property type="entry name" value="HAD_type_II"/>
    <property type="match status" value="1"/>
</dbReference>
<keyword evidence="5" id="KW-1185">Reference proteome</keyword>
<dbReference type="Gene3D" id="3.40.50.1000">
    <property type="entry name" value="HAD superfamily/HAD-like"/>
    <property type="match status" value="1"/>
</dbReference>
<dbReference type="Proteomes" id="UP001501588">
    <property type="component" value="Unassembled WGS sequence"/>
</dbReference>
<dbReference type="PRINTS" id="PR00413">
    <property type="entry name" value="HADHALOGNASE"/>
</dbReference>
<dbReference type="SFLD" id="SFLDF00045">
    <property type="entry name" value="2-haloacid_dehalogenase"/>
    <property type="match status" value="1"/>
</dbReference>
<dbReference type="NCBIfam" id="TIGR01493">
    <property type="entry name" value="HAD-SF-IA-v2"/>
    <property type="match status" value="1"/>
</dbReference>
<comment type="similarity">
    <text evidence="1 3">Belongs to the HAD-like hydrolase superfamily. S-2-haloalkanoic acid dehalogenase family.</text>
</comment>
<evidence type="ECO:0000313" key="5">
    <source>
        <dbReference type="Proteomes" id="UP001501588"/>
    </source>
</evidence>
<evidence type="ECO:0000256" key="2">
    <source>
        <dbReference type="ARBA" id="ARBA00022801"/>
    </source>
</evidence>
<organism evidence="4 5">
    <name type="scientific">Craurococcus roseus</name>
    <dbReference type="NCBI Taxonomy" id="77585"/>
    <lineage>
        <taxon>Bacteria</taxon>
        <taxon>Pseudomonadati</taxon>
        <taxon>Pseudomonadota</taxon>
        <taxon>Alphaproteobacteria</taxon>
        <taxon>Acetobacterales</taxon>
        <taxon>Acetobacteraceae</taxon>
        <taxon>Craurococcus</taxon>
    </lineage>
</organism>
<proteinExistence type="inferred from homology"/>
<dbReference type="RefSeq" id="WP_343896655.1">
    <property type="nucleotide sequence ID" value="NZ_BAAAFZ010000055.1"/>
</dbReference>
<dbReference type="InterPro" id="IPR006439">
    <property type="entry name" value="HAD-SF_hydro_IA"/>
</dbReference>